<feature type="compositionally biased region" description="Low complexity" evidence="1">
    <location>
        <begin position="29"/>
        <end position="43"/>
    </location>
</feature>
<name>A0A1B7MN81_9AGAM</name>
<dbReference type="AlphaFoldDB" id="A0A1B7MN81"/>
<accession>A0A1B7MN81</accession>
<organism evidence="2 3">
    <name type="scientific">Rhizopogon vinicolor AM-OR11-026</name>
    <dbReference type="NCBI Taxonomy" id="1314800"/>
    <lineage>
        <taxon>Eukaryota</taxon>
        <taxon>Fungi</taxon>
        <taxon>Dikarya</taxon>
        <taxon>Basidiomycota</taxon>
        <taxon>Agaricomycotina</taxon>
        <taxon>Agaricomycetes</taxon>
        <taxon>Agaricomycetidae</taxon>
        <taxon>Boletales</taxon>
        <taxon>Suillineae</taxon>
        <taxon>Rhizopogonaceae</taxon>
        <taxon>Rhizopogon</taxon>
    </lineage>
</organism>
<dbReference type="EMBL" id="KV448664">
    <property type="protein sequence ID" value="OAX34073.1"/>
    <property type="molecule type" value="Genomic_DNA"/>
</dbReference>
<protein>
    <submittedName>
        <fullName evidence="2">Uncharacterized protein</fullName>
    </submittedName>
</protein>
<proteinExistence type="predicted"/>
<feature type="region of interest" description="Disordered" evidence="1">
    <location>
        <begin position="1"/>
        <end position="43"/>
    </location>
</feature>
<keyword evidence="3" id="KW-1185">Reference proteome</keyword>
<sequence>MENSKPTPEDRPLPPDHASLRPRRQRDFLTSTPRTSLSSSLSPPEIYGAESISHIHSPNSSKFACLEGCELRQVLDWSLDDVSFVKAPSVGMENRNSRKPTPEGIPLLLDPTVWPPAVPLASSLVCTPRQSRQLEPVQATHDVFVPRDVNHLSRLCRLRRAPFSTTPSKTLHYLYPTRVSSCIAVISRYFWS</sequence>
<evidence type="ECO:0000313" key="3">
    <source>
        <dbReference type="Proteomes" id="UP000092154"/>
    </source>
</evidence>
<evidence type="ECO:0000313" key="2">
    <source>
        <dbReference type="EMBL" id="OAX34073.1"/>
    </source>
</evidence>
<evidence type="ECO:0000256" key="1">
    <source>
        <dbReference type="SAM" id="MobiDB-lite"/>
    </source>
</evidence>
<dbReference type="OrthoDB" id="10430985at2759"/>
<dbReference type="Proteomes" id="UP000092154">
    <property type="component" value="Unassembled WGS sequence"/>
</dbReference>
<gene>
    <name evidence="2" type="ORF">K503DRAFT_472970</name>
</gene>
<reference evidence="2 3" key="1">
    <citation type="submission" date="2016-06" db="EMBL/GenBank/DDBJ databases">
        <title>Comparative genomics of the ectomycorrhizal sister species Rhizopogon vinicolor and Rhizopogon vesiculosus (Basidiomycota: Boletales) reveals a divergence of the mating type B locus.</title>
        <authorList>
            <consortium name="DOE Joint Genome Institute"/>
            <person name="Mujic A.B."/>
            <person name="Kuo A."/>
            <person name="Tritt A."/>
            <person name="Lipzen A."/>
            <person name="Chen C."/>
            <person name="Johnson J."/>
            <person name="Sharma A."/>
            <person name="Barry K."/>
            <person name="Grigoriev I.V."/>
            <person name="Spatafora J.W."/>
        </authorList>
    </citation>
    <scope>NUCLEOTIDE SEQUENCE [LARGE SCALE GENOMIC DNA]</scope>
    <source>
        <strain evidence="2 3">AM-OR11-026</strain>
    </source>
</reference>
<dbReference type="InParanoid" id="A0A1B7MN81"/>